<comment type="caution">
    <text evidence="2">The sequence shown here is derived from an EMBL/GenBank/DDBJ whole genome shotgun (WGS) entry which is preliminary data.</text>
</comment>
<proteinExistence type="predicted"/>
<accession>A0A8S9FCA1</accession>
<feature type="compositionally biased region" description="Basic residues" evidence="1">
    <location>
        <begin position="10"/>
        <end position="22"/>
    </location>
</feature>
<protein>
    <submittedName>
        <fullName evidence="2">Uncharacterized protein</fullName>
    </submittedName>
</protein>
<evidence type="ECO:0000256" key="1">
    <source>
        <dbReference type="SAM" id="MobiDB-lite"/>
    </source>
</evidence>
<gene>
    <name evidence="2" type="ORF">F2Q70_00030950</name>
</gene>
<reference evidence="2" key="1">
    <citation type="submission" date="2019-12" db="EMBL/GenBank/DDBJ databases">
        <title>Genome sequencing and annotation of Brassica cretica.</title>
        <authorList>
            <person name="Studholme D.J."/>
            <person name="Sarris P.F."/>
        </authorList>
    </citation>
    <scope>NUCLEOTIDE SEQUENCE</scope>
    <source>
        <strain evidence="2">PFS-102/07</strain>
        <tissue evidence="2">Leaf</tissue>
    </source>
</reference>
<name>A0A8S9FCA1_BRACR</name>
<dbReference type="AlphaFoldDB" id="A0A8S9FCA1"/>
<sequence>MSGMNVSAAAKRKQRLRKQKKLPKLSKPLMVTPLQHMQSCLIHPEPHPLPSHRPSKLTDLSIHEYFHEKNSAKGLDHIKQSADGRCDYVTYLYGLLMISRRSMTEGKRYLSTLGWKINKRRADQWWTKVKKSLKRFDIKRKNRYVHNMFLLKPAN</sequence>
<feature type="region of interest" description="Disordered" evidence="1">
    <location>
        <begin position="1"/>
        <end position="22"/>
    </location>
</feature>
<dbReference type="EMBL" id="QGKY02002305">
    <property type="protein sequence ID" value="KAF2530514.1"/>
    <property type="molecule type" value="Genomic_DNA"/>
</dbReference>
<organism evidence="2">
    <name type="scientific">Brassica cretica</name>
    <name type="common">Mustard</name>
    <dbReference type="NCBI Taxonomy" id="69181"/>
    <lineage>
        <taxon>Eukaryota</taxon>
        <taxon>Viridiplantae</taxon>
        <taxon>Streptophyta</taxon>
        <taxon>Embryophyta</taxon>
        <taxon>Tracheophyta</taxon>
        <taxon>Spermatophyta</taxon>
        <taxon>Magnoliopsida</taxon>
        <taxon>eudicotyledons</taxon>
        <taxon>Gunneridae</taxon>
        <taxon>Pentapetalae</taxon>
        <taxon>rosids</taxon>
        <taxon>malvids</taxon>
        <taxon>Brassicales</taxon>
        <taxon>Brassicaceae</taxon>
        <taxon>Brassiceae</taxon>
        <taxon>Brassica</taxon>
    </lineage>
</organism>
<evidence type="ECO:0000313" key="2">
    <source>
        <dbReference type="EMBL" id="KAF2530514.1"/>
    </source>
</evidence>